<dbReference type="Gene3D" id="3.10.20.810">
    <property type="entry name" value="Phosphoribosyl-AMP cyclohydrolase"/>
    <property type="match status" value="1"/>
</dbReference>
<dbReference type="GO" id="GO:0004635">
    <property type="term" value="F:phosphoribosyl-AMP cyclohydrolase activity"/>
    <property type="evidence" value="ECO:0007669"/>
    <property type="project" value="UniProtKB-EC"/>
</dbReference>
<evidence type="ECO:0000256" key="5">
    <source>
        <dbReference type="ARBA" id="ARBA00022801"/>
    </source>
</evidence>
<feature type="domain" description="Phosphoribosyl-AMP cyclohydrolase" evidence="7">
    <location>
        <begin position="34"/>
        <end position="106"/>
    </location>
</feature>
<dbReference type="InterPro" id="IPR002496">
    <property type="entry name" value="PRib_AMP_CycHydrolase_dom"/>
</dbReference>
<name>A0A1U9RSH0_CARRU</name>
<reference evidence="8 9" key="1">
    <citation type="submission" date="2017-02" db="EMBL/GenBank/DDBJ databases">
        <title>Complete Genome of Candidatus Carsonella ruddii strain BC, a Nutritional Endosymbiont of Bactericera cockerelli.</title>
        <authorList>
            <person name="Riley A.B."/>
            <person name="Kim D.H."/>
            <person name="Hansen A.K."/>
        </authorList>
    </citation>
    <scope>NUCLEOTIDE SEQUENCE [LARGE SCALE GENOMIC DNA]</scope>
    <source>
        <strain evidence="8 9">BC</strain>
    </source>
</reference>
<keyword evidence="5 8" id="KW-0378">Hydrolase</keyword>
<protein>
    <recommendedName>
        <fullName evidence="3">phosphoribosyl-AMP cyclohydrolase</fullName>
        <ecNumber evidence="3">3.5.4.19</ecNumber>
    </recommendedName>
</protein>
<dbReference type="PANTHER" id="PTHR42945:SF1">
    <property type="entry name" value="HISTIDINE BIOSYNTHESIS BIFUNCTIONAL PROTEIN HIS7"/>
    <property type="match status" value="1"/>
</dbReference>
<comment type="pathway">
    <text evidence="2">Amino-acid biosynthesis; L-histidine biosynthesis; L-histidine from 5-phospho-alpha-D-ribose 1-diphosphate: step 3/9.</text>
</comment>
<sequence length="109" mass="13458">MNNFFYKVIFLISWKKKIIPVILQNFYNKKILSLVWINKLCLIESFFYKKPCYWSRSNFNFWRKGYFSNNIQIIKKIFFDCDIDSFIFNILIKKNSCHYNLISCFNYIL</sequence>
<dbReference type="EC" id="3.5.4.19" evidence="3"/>
<accession>A0A1U9RSH0</accession>
<dbReference type="AlphaFoldDB" id="A0A1U9RSH0"/>
<dbReference type="EMBL" id="CP019943">
    <property type="protein sequence ID" value="AQU89521.1"/>
    <property type="molecule type" value="Genomic_DNA"/>
</dbReference>
<gene>
    <name evidence="8" type="ORF">BW244_0103</name>
</gene>
<organism evidence="8 9">
    <name type="scientific">Carsonella ruddii</name>
    <dbReference type="NCBI Taxonomy" id="114186"/>
    <lineage>
        <taxon>Bacteria</taxon>
        <taxon>Pseudomonadati</taxon>
        <taxon>Pseudomonadota</taxon>
        <taxon>Gammaproteobacteria</taxon>
        <taxon>Oceanospirillales</taxon>
        <taxon>Halomonadaceae</taxon>
        <taxon>Zymobacter group</taxon>
        <taxon>Candidatus Carsonella</taxon>
    </lineage>
</organism>
<keyword evidence="6" id="KW-0368">Histidine biosynthesis</keyword>
<dbReference type="PANTHER" id="PTHR42945">
    <property type="entry name" value="HISTIDINE BIOSYNTHESIS BIFUNCTIONAL PROTEIN"/>
    <property type="match status" value="1"/>
</dbReference>
<keyword evidence="4" id="KW-0028">Amino-acid biosynthesis</keyword>
<evidence type="ECO:0000259" key="7">
    <source>
        <dbReference type="Pfam" id="PF01502"/>
    </source>
</evidence>
<dbReference type="UniPathway" id="UPA00031">
    <property type="reaction ID" value="UER00008"/>
</dbReference>
<dbReference type="Proteomes" id="UP000189666">
    <property type="component" value="Chromosome"/>
</dbReference>
<evidence type="ECO:0000256" key="6">
    <source>
        <dbReference type="ARBA" id="ARBA00023102"/>
    </source>
</evidence>
<evidence type="ECO:0000313" key="9">
    <source>
        <dbReference type="Proteomes" id="UP000189666"/>
    </source>
</evidence>
<comment type="catalytic activity">
    <reaction evidence="1">
        <text>1-(5-phospho-beta-D-ribosyl)-5'-AMP + H2O = 1-(5-phospho-beta-D-ribosyl)-5-[(5-phospho-beta-D-ribosylamino)methylideneamino]imidazole-4-carboxamide</text>
        <dbReference type="Rhea" id="RHEA:20049"/>
        <dbReference type="ChEBI" id="CHEBI:15377"/>
        <dbReference type="ChEBI" id="CHEBI:58435"/>
        <dbReference type="ChEBI" id="CHEBI:59457"/>
        <dbReference type="EC" id="3.5.4.19"/>
    </reaction>
</comment>
<evidence type="ECO:0000256" key="1">
    <source>
        <dbReference type="ARBA" id="ARBA00000024"/>
    </source>
</evidence>
<evidence type="ECO:0000256" key="3">
    <source>
        <dbReference type="ARBA" id="ARBA00012721"/>
    </source>
</evidence>
<dbReference type="SUPFAM" id="SSF141734">
    <property type="entry name" value="HisI-like"/>
    <property type="match status" value="1"/>
</dbReference>
<dbReference type="GO" id="GO:0000105">
    <property type="term" value="P:L-histidine biosynthetic process"/>
    <property type="evidence" value="ECO:0007669"/>
    <property type="project" value="UniProtKB-UniPathway"/>
</dbReference>
<evidence type="ECO:0000256" key="4">
    <source>
        <dbReference type="ARBA" id="ARBA00022605"/>
    </source>
</evidence>
<dbReference type="Pfam" id="PF01502">
    <property type="entry name" value="PRA-CH"/>
    <property type="match status" value="1"/>
</dbReference>
<evidence type="ECO:0000313" key="8">
    <source>
        <dbReference type="EMBL" id="AQU89521.1"/>
    </source>
</evidence>
<dbReference type="InterPro" id="IPR038019">
    <property type="entry name" value="PRib_AMP_CycHydrolase_sf"/>
</dbReference>
<dbReference type="RefSeq" id="WP_211118356.1">
    <property type="nucleotide sequence ID" value="NZ_CP019943.1"/>
</dbReference>
<evidence type="ECO:0000256" key="2">
    <source>
        <dbReference type="ARBA" id="ARBA00005169"/>
    </source>
</evidence>
<proteinExistence type="predicted"/>